<dbReference type="CDD" id="cd11726">
    <property type="entry name" value="ADDz_ATRX"/>
    <property type="match status" value="1"/>
</dbReference>
<dbReference type="Pfam" id="PF17981">
    <property type="entry name" value="ADD_ATRX"/>
    <property type="match status" value="1"/>
</dbReference>
<evidence type="ECO:0000256" key="7">
    <source>
        <dbReference type="ARBA" id="ARBA00022801"/>
    </source>
</evidence>
<feature type="compositionally biased region" description="Basic and acidic residues" evidence="14">
    <location>
        <begin position="386"/>
        <end position="399"/>
    </location>
</feature>
<keyword evidence="7" id="KW-0378">Hydrolase</keyword>
<evidence type="ECO:0000256" key="14">
    <source>
        <dbReference type="SAM" id="MobiDB-lite"/>
    </source>
</evidence>
<feature type="domain" description="PHD-type" evidence="15">
    <location>
        <begin position="101"/>
        <end position="239"/>
    </location>
</feature>
<evidence type="ECO:0000256" key="6">
    <source>
        <dbReference type="ARBA" id="ARBA00022771"/>
    </source>
</evidence>
<comment type="subcellular location">
    <subcellularLocation>
        <location evidence="1">Nucleus</location>
    </subcellularLocation>
</comment>
<keyword evidence="8" id="KW-0862">Zinc</keyword>
<evidence type="ECO:0000256" key="9">
    <source>
        <dbReference type="ARBA" id="ARBA00022840"/>
    </source>
</evidence>
<evidence type="ECO:0000256" key="4">
    <source>
        <dbReference type="ARBA" id="ARBA00022741"/>
    </source>
</evidence>
<sequence>MDADEPEIVPRDVSTPEVYVNETDPLAMVNDVEVDKTQTEINHNDAVQEIIDVDDESEGAPNNINGLDHSVISTESVWKPGQIPEPYSEEELTAYPTILGDGYQSVQFFRLHCTACNAHLGSAPSNQQNRYIHPLLNVLICKDCFDFYGSGDFDKDEDGSELYCRWCGQGGKVLCCAQCPFVFCQKCIRVNQGKKALDAVLHSDDWLCYVCNSKQIMRQRITCRALYDYVKKEFETWQPLNRSDMLEVDKSLCCKSRGPSTPKRKSTNEEFVVDSEKKAKKKKLCINPLSKKLILKKISLDSSIATPNVNCWETRPQDEVVCTPDLLMIMDYDDGSEPTVVEETEENVNESEVLSVSTPASVNEIEETPTITTKTKLVSKRNRTKSKLDSVSTKKDSGVKKLSNKSSRKTNQNILNMLPNLMPESTYECFDKITQATAQVNQNLNSKICALSNEQKSITTIEDLTKMHNDLQDILSGIIQSFVEIKKNLRTDFIKDLKNLKFVDNDKNNKDLESSQDDNDVIVIDPVPTEPVIEPVPISNALPQETVTVKKHISVKPPSELLTPSAIAQLNLIKLTESQSKNIDPPIPVDVPNKEVIESTDKINNGVPASEPLSQLATKNLQSIKTNISQDFLKQMATVRVVLDKKLGSNTIHSHSCKEYKPFKIIIRRNTDEGYCTKEVPCPSSLDFEQQKLAKKQQINGIDS</sequence>
<evidence type="ECO:0000313" key="16">
    <source>
        <dbReference type="EMBL" id="KAK4887650.1"/>
    </source>
</evidence>
<keyword evidence="6" id="KW-0863">Zinc-finger</keyword>
<dbReference type="GO" id="GO:0010468">
    <property type="term" value="P:regulation of gene expression"/>
    <property type="evidence" value="ECO:0007669"/>
    <property type="project" value="UniProtKB-ARBA"/>
</dbReference>
<dbReference type="Gene3D" id="3.30.40.10">
    <property type="entry name" value="Zinc/RING finger domain, C3HC4 (zinc finger)"/>
    <property type="match status" value="1"/>
</dbReference>
<dbReference type="SUPFAM" id="SSF57903">
    <property type="entry name" value="FYVE/PHD zinc finger"/>
    <property type="match status" value="1"/>
</dbReference>
<proteinExistence type="inferred from homology"/>
<comment type="similarity">
    <text evidence="2">Belongs to the SNF2/RAD54 helicase family.</text>
</comment>
<dbReference type="InterPro" id="IPR052131">
    <property type="entry name" value="ATRX_domain-containing"/>
</dbReference>
<keyword evidence="12" id="KW-0539">Nucleus</keyword>
<evidence type="ECO:0000313" key="17">
    <source>
        <dbReference type="Proteomes" id="UP001353858"/>
    </source>
</evidence>
<name>A0AAN7PGA8_9COLE</name>
<evidence type="ECO:0000256" key="11">
    <source>
        <dbReference type="ARBA" id="ARBA00023204"/>
    </source>
</evidence>
<dbReference type="GO" id="GO:0005634">
    <property type="term" value="C:nucleus"/>
    <property type="evidence" value="ECO:0007669"/>
    <property type="project" value="UniProtKB-SubCell"/>
</dbReference>
<evidence type="ECO:0000259" key="15">
    <source>
        <dbReference type="PROSITE" id="PS51533"/>
    </source>
</evidence>
<feature type="region of interest" description="Disordered" evidence="14">
    <location>
        <begin position="375"/>
        <end position="408"/>
    </location>
</feature>
<keyword evidence="9" id="KW-0067">ATP-binding</keyword>
<keyword evidence="4" id="KW-0547">Nucleotide-binding</keyword>
<dbReference type="GO" id="GO:0008270">
    <property type="term" value="F:zinc ion binding"/>
    <property type="evidence" value="ECO:0007669"/>
    <property type="project" value="UniProtKB-KW"/>
</dbReference>
<evidence type="ECO:0000256" key="1">
    <source>
        <dbReference type="ARBA" id="ARBA00004123"/>
    </source>
</evidence>
<keyword evidence="11" id="KW-0234">DNA repair</keyword>
<evidence type="ECO:0000256" key="12">
    <source>
        <dbReference type="ARBA" id="ARBA00023242"/>
    </source>
</evidence>
<dbReference type="AlphaFoldDB" id="A0AAN7PGA8"/>
<dbReference type="PANTHER" id="PTHR46357:SF1">
    <property type="entry name" value="TRANSCRIPTIONAL REGULATOR ATRX"/>
    <property type="match status" value="1"/>
</dbReference>
<reference evidence="17" key="1">
    <citation type="submission" date="2023-01" db="EMBL/GenBank/DDBJ databases">
        <title>Key to firefly adult light organ development and bioluminescence: homeobox transcription factors regulate luciferase expression and transportation to peroxisome.</title>
        <authorList>
            <person name="Fu X."/>
        </authorList>
    </citation>
    <scope>NUCLEOTIDE SEQUENCE [LARGE SCALE GENOMIC DNA]</scope>
</reference>
<dbReference type="InterPro" id="IPR013083">
    <property type="entry name" value="Znf_RING/FYVE/PHD"/>
</dbReference>
<comment type="caution">
    <text evidence="16">The sequence shown here is derived from an EMBL/GenBank/DDBJ whole genome shotgun (WGS) entry which is preliminary data.</text>
</comment>
<evidence type="ECO:0000256" key="10">
    <source>
        <dbReference type="ARBA" id="ARBA00023125"/>
    </source>
</evidence>
<dbReference type="PANTHER" id="PTHR46357">
    <property type="entry name" value="TRANSCRIPTIONAL REGULATOR ATRX"/>
    <property type="match status" value="1"/>
</dbReference>
<dbReference type="Proteomes" id="UP001353858">
    <property type="component" value="Unassembled WGS sequence"/>
</dbReference>
<protein>
    <recommendedName>
        <fullName evidence="15">PHD-type domain-containing protein</fullName>
    </recommendedName>
</protein>
<gene>
    <name evidence="16" type="ORF">RN001_003921</name>
</gene>
<accession>A0AAN7PGA8</accession>
<keyword evidence="10" id="KW-0238">DNA-binding</keyword>
<dbReference type="GO" id="GO:0005721">
    <property type="term" value="C:pericentric heterochromatin"/>
    <property type="evidence" value="ECO:0007669"/>
    <property type="project" value="TreeGrafter"/>
</dbReference>
<dbReference type="EMBL" id="JARPUR010000001">
    <property type="protein sequence ID" value="KAK4887650.1"/>
    <property type="molecule type" value="Genomic_DNA"/>
</dbReference>
<keyword evidence="17" id="KW-1185">Reference proteome</keyword>
<dbReference type="GO" id="GO:0005524">
    <property type="term" value="F:ATP binding"/>
    <property type="evidence" value="ECO:0007669"/>
    <property type="project" value="UniProtKB-KW"/>
</dbReference>
<dbReference type="InterPro" id="IPR011011">
    <property type="entry name" value="Znf_FYVE_PHD"/>
</dbReference>
<evidence type="ECO:0000256" key="5">
    <source>
        <dbReference type="ARBA" id="ARBA00022763"/>
    </source>
</evidence>
<evidence type="ECO:0000256" key="8">
    <source>
        <dbReference type="ARBA" id="ARBA00022833"/>
    </source>
</evidence>
<dbReference type="InterPro" id="IPR025766">
    <property type="entry name" value="ADD"/>
</dbReference>
<dbReference type="InterPro" id="IPR041430">
    <property type="entry name" value="ADD_ATRX"/>
</dbReference>
<dbReference type="GO" id="GO:0031297">
    <property type="term" value="P:replication fork processing"/>
    <property type="evidence" value="ECO:0007669"/>
    <property type="project" value="TreeGrafter"/>
</dbReference>
<keyword evidence="3" id="KW-0479">Metal-binding</keyword>
<comment type="catalytic activity">
    <reaction evidence="13">
        <text>ATP + H2O = ADP + phosphate + H(+)</text>
        <dbReference type="Rhea" id="RHEA:13065"/>
        <dbReference type="ChEBI" id="CHEBI:15377"/>
        <dbReference type="ChEBI" id="CHEBI:15378"/>
        <dbReference type="ChEBI" id="CHEBI:30616"/>
        <dbReference type="ChEBI" id="CHEBI:43474"/>
        <dbReference type="ChEBI" id="CHEBI:456216"/>
        <dbReference type="EC" id="3.6.4.12"/>
    </reaction>
</comment>
<organism evidence="16 17">
    <name type="scientific">Aquatica leii</name>
    <dbReference type="NCBI Taxonomy" id="1421715"/>
    <lineage>
        <taxon>Eukaryota</taxon>
        <taxon>Metazoa</taxon>
        <taxon>Ecdysozoa</taxon>
        <taxon>Arthropoda</taxon>
        <taxon>Hexapoda</taxon>
        <taxon>Insecta</taxon>
        <taxon>Pterygota</taxon>
        <taxon>Neoptera</taxon>
        <taxon>Endopterygota</taxon>
        <taxon>Coleoptera</taxon>
        <taxon>Polyphaga</taxon>
        <taxon>Elateriformia</taxon>
        <taxon>Elateroidea</taxon>
        <taxon>Lampyridae</taxon>
        <taxon>Luciolinae</taxon>
        <taxon>Aquatica</taxon>
    </lineage>
</organism>
<evidence type="ECO:0000256" key="13">
    <source>
        <dbReference type="ARBA" id="ARBA00047995"/>
    </source>
</evidence>
<dbReference type="GO" id="GO:0006338">
    <property type="term" value="P:chromatin remodeling"/>
    <property type="evidence" value="ECO:0007669"/>
    <property type="project" value="TreeGrafter"/>
</dbReference>
<dbReference type="GO" id="GO:0031490">
    <property type="term" value="F:chromatin DNA binding"/>
    <property type="evidence" value="ECO:0007669"/>
    <property type="project" value="TreeGrafter"/>
</dbReference>
<keyword evidence="5" id="KW-0227">DNA damage</keyword>
<evidence type="ECO:0000256" key="3">
    <source>
        <dbReference type="ARBA" id="ARBA00022723"/>
    </source>
</evidence>
<dbReference type="GO" id="GO:0016787">
    <property type="term" value="F:hydrolase activity"/>
    <property type="evidence" value="ECO:0007669"/>
    <property type="project" value="UniProtKB-KW"/>
</dbReference>
<dbReference type="GO" id="GO:0006281">
    <property type="term" value="P:DNA repair"/>
    <property type="evidence" value="ECO:0007669"/>
    <property type="project" value="UniProtKB-KW"/>
</dbReference>
<evidence type="ECO:0000256" key="2">
    <source>
        <dbReference type="ARBA" id="ARBA00007025"/>
    </source>
</evidence>
<dbReference type="PROSITE" id="PS51533">
    <property type="entry name" value="ADD"/>
    <property type="match status" value="1"/>
</dbReference>
<dbReference type="GO" id="GO:0003678">
    <property type="term" value="F:DNA helicase activity"/>
    <property type="evidence" value="ECO:0007669"/>
    <property type="project" value="UniProtKB-EC"/>
</dbReference>